<feature type="active site" evidence="6">
    <location>
        <position position="166"/>
    </location>
</feature>
<comment type="function">
    <text evidence="5">Demethylates proteins that have been reversibly carboxymethylated.</text>
</comment>
<dbReference type="PANTHER" id="PTHR14189:SF0">
    <property type="entry name" value="PROTEIN PHOSPHATASE METHYLESTERASE 1"/>
    <property type="match status" value="1"/>
</dbReference>
<feature type="domain" description="AB hydrolase-1" evidence="7">
    <location>
        <begin position="63"/>
        <end position="304"/>
    </location>
</feature>
<evidence type="ECO:0000313" key="8">
    <source>
        <dbReference type="Proteomes" id="UP000095287"/>
    </source>
</evidence>
<dbReference type="PANTHER" id="PTHR14189">
    <property type="entry name" value="PROTEIN PHOSPHATASE METHYLESTERASE-1 RELATED"/>
    <property type="match status" value="1"/>
</dbReference>
<evidence type="ECO:0000313" key="9">
    <source>
        <dbReference type="WBParaSite" id="L893_g30642.t1"/>
    </source>
</evidence>
<dbReference type="InterPro" id="IPR016812">
    <property type="entry name" value="PPase_methylesterase_euk"/>
</dbReference>
<dbReference type="GO" id="GO:0051723">
    <property type="term" value="F:protein methylesterase activity"/>
    <property type="evidence" value="ECO:0007669"/>
    <property type="project" value="UniProtKB-EC"/>
</dbReference>
<dbReference type="InterPro" id="IPR029058">
    <property type="entry name" value="AB_hydrolase_fold"/>
</dbReference>
<accession>A0A1I7ZWP2</accession>
<keyword evidence="8" id="KW-1185">Reference proteome</keyword>
<dbReference type="InterPro" id="IPR000639">
    <property type="entry name" value="Epox_hydrolase-like"/>
</dbReference>
<dbReference type="WBParaSite" id="L893_g30642.t1">
    <property type="protein sequence ID" value="L893_g30642.t1"/>
    <property type="gene ID" value="L893_g30642"/>
</dbReference>
<comment type="catalytic activity">
    <reaction evidence="4">
        <text>[phosphatase 2A protein]-C-terminal L-leucine methyl ester + H2O = [phosphatase 2A protein]-C-terminal L-leucine + methanol + H(+)</text>
        <dbReference type="Rhea" id="RHEA:48548"/>
        <dbReference type="Rhea" id="RHEA-COMP:12134"/>
        <dbReference type="Rhea" id="RHEA-COMP:12135"/>
        <dbReference type="ChEBI" id="CHEBI:15377"/>
        <dbReference type="ChEBI" id="CHEBI:15378"/>
        <dbReference type="ChEBI" id="CHEBI:17790"/>
        <dbReference type="ChEBI" id="CHEBI:90516"/>
        <dbReference type="ChEBI" id="CHEBI:90517"/>
        <dbReference type="EC" id="3.1.1.89"/>
    </reaction>
</comment>
<keyword evidence="2 5" id="KW-0719">Serine esterase</keyword>
<reference evidence="9" key="1">
    <citation type="submission" date="2016-11" db="UniProtKB">
        <authorList>
            <consortium name="WormBaseParasite"/>
        </authorList>
    </citation>
    <scope>IDENTIFICATION</scope>
</reference>
<dbReference type="Gene3D" id="3.40.50.1820">
    <property type="entry name" value="alpha/beta hydrolase"/>
    <property type="match status" value="1"/>
</dbReference>
<dbReference type="InterPro" id="IPR000073">
    <property type="entry name" value="AB_hydrolase_1"/>
</dbReference>
<evidence type="ECO:0000259" key="7">
    <source>
        <dbReference type="Pfam" id="PF12697"/>
    </source>
</evidence>
<dbReference type="PRINTS" id="PR00111">
    <property type="entry name" value="ABHYDROLASE"/>
</dbReference>
<dbReference type="PRINTS" id="PR00412">
    <property type="entry name" value="EPOXHYDRLASE"/>
</dbReference>
<sequence>MAVLPLSGAGPMLIMAILQMGAEPQEHTPIGWEEFFTAKVFVETENGDRFNVYKKGDKGPVFFLLHGGGYTGLTWSCFVEELTKNVECQVVAPDLRGHGETQTSDNYNLSVDQQLTDIKNIYHGIFPQQDNFPHCIIVGHSMGGALAVHACERELIPNTFALSVIDVVEGTAVAALKQMRTVLLSRPRDFPDERSAIDWACKTSACRNLRQARVSMPSQLKASSHHGLTWKIDLSRTEPHWPAWFDGLSQKFLKCKPTKMLILANVDRLDKDLTVAQMQGKFQQVVVPNCGHAVHEDAPQEVANLFVSLLHRYKVILEKNRKL</sequence>
<evidence type="ECO:0000256" key="6">
    <source>
        <dbReference type="PIRSR" id="PIRSR022950-1"/>
    </source>
</evidence>
<evidence type="ECO:0000256" key="2">
    <source>
        <dbReference type="ARBA" id="ARBA00022487"/>
    </source>
</evidence>
<keyword evidence="3 5" id="KW-0378">Hydrolase</keyword>
<evidence type="ECO:0000256" key="3">
    <source>
        <dbReference type="ARBA" id="ARBA00022801"/>
    </source>
</evidence>
<evidence type="ECO:0000256" key="4">
    <source>
        <dbReference type="ARBA" id="ARBA00049203"/>
    </source>
</evidence>
<protein>
    <recommendedName>
        <fullName evidence="5">Protein phosphatase methylesterase 1</fullName>
        <shortName evidence="5">PME-1</shortName>
        <ecNumber evidence="5">3.1.1.-</ecNumber>
    </recommendedName>
</protein>
<comment type="similarity">
    <text evidence="1 5">Belongs to the AB hydrolase superfamily.</text>
</comment>
<dbReference type="AlphaFoldDB" id="A0A1I7ZWP2"/>
<evidence type="ECO:0000256" key="1">
    <source>
        <dbReference type="ARBA" id="ARBA00008645"/>
    </source>
</evidence>
<dbReference type="EC" id="3.1.1.-" evidence="5"/>
<evidence type="ECO:0000256" key="5">
    <source>
        <dbReference type="PIRNR" id="PIRNR022950"/>
    </source>
</evidence>
<dbReference type="Proteomes" id="UP000095287">
    <property type="component" value="Unplaced"/>
</dbReference>
<dbReference type="SUPFAM" id="SSF53474">
    <property type="entry name" value="alpha/beta-Hydrolases"/>
    <property type="match status" value="1"/>
</dbReference>
<feature type="active site" evidence="6">
    <location>
        <position position="292"/>
    </location>
</feature>
<organism evidence="8 9">
    <name type="scientific">Steinernema glaseri</name>
    <dbReference type="NCBI Taxonomy" id="37863"/>
    <lineage>
        <taxon>Eukaryota</taxon>
        <taxon>Metazoa</taxon>
        <taxon>Ecdysozoa</taxon>
        <taxon>Nematoda</taxon>
        <taxon>Chromadorea</taxon>
        <taxon>Rhabditida</taxon>
        <taxon>Tylenchina</taxon>
        <taxon>Panagrolaimomorpha</taxon>
        <taxon>Strongyloidoidea</taxon>
        <taxon>Steinernematidae</taxon>
        <taxon>Steinernema</taxon>
    </lineage>
</organism>
<name>A0A1I7ZWP2_9BILA</name>
<dbReference type="Pfam" id="PF12697">
    <property type="entry name" value="Abhydrolase_6"/>
    <property type="match status" value="1"/>
</dbReference>
<proteinExistence type="inferred from homology"/>
<feature type="active site" evidence="6">
    <location>
        <position position="141"/>
    </location>
</feature>
<dbReference type="PIRSF" id="PIRSF022950">
    <property type="entry name" value="PPase_methylesterase_euk"/>
    <property type="match status" value="1"/>
</dbReference>